<reference evidence="2 3" key="1">
    <citation type="submission" date="2013-10" db="EMBL/GenBank/DDBJ databases">
        <authorList>
            <consortium name="International Citrus Genome Consortium"/>
            <person name="Jenkins J."/>
            <person name="Schmutz J."/>
            <person name="Prochnik S."/>
            <person name="Rokhsar D."/>
            <person name="Gmitter F."/>
            <person name="Ollitrault P."/>
            <person name="Machado M."/>
            <person name="Talon M."/>
            <person name="Wincker P."/>
            <person name="Jaillon O."/>
            <person name="Morgante M."/>
        </authorList>
    </citation>
    <scope>NUCLEOTIDE SEQUENCE</scope>
    <source>
        <strain evidence="3">cv. Clemenules</strain>
    </source>
</reference>
<evidence type="ECO:0000313" key="2">
    <source>
        <dbReference type="EMBL" id="ESR33225.1"/>
    </source>
</evidence>
<organism evidence="2 3">
    <name type="scientific">Citrus clementina</name>
    <name type="common">Clementine</name>
    <name type="synonym">Citrus deliciosa x Citrus sinensis</name>
    <dbReference type="NCBI Taxonomy" id="85681"/>
    <lineage>
        <taxon>Eukaryota</taxon>
        <taxon>Viridiplantae</taxon>
        <taxon>Streptophyta</taxon>
        <taxon>Embryophyta</taxon>
        <taxon>Tracheophyta</taxon>
        <taxon>Spermatophyta</taxon>
        <taxon>Magnoliopsida</taxon>
        <taxon>eudicotyledons</taxon>
        <taxon>Gunneridae</taxon>
        <taxon>Pentapetalae</taxon>
        <taxon>rosids</taxon>
        <taxon>malvids</taxon>
        <taxon>Sapindales</taxon>
        <taxon>Rutaceae</taxon>
        <taxon>Aurantioideae</taxon>
        <taxon>Citrus</taxon>
    </lineage>
</organism>
<keyword evidence="3" id="KW-1185">Reference proteome</keyword>
<feature type="compositionally biased region" description="Pro residues" evidence="1">
    <location>
        <begin position="60"/>
        <end position="76"/>
    </location>
</feature>
<feature type="region of interest" description="Disordered" evidence="1">
    <location>
        <begin position="60"/>
        <end position="85"/>
    </location>
</feature>
<sequence>QGCEVTVRGGGCPGDVEECMKLCGPCWRRIGKVTAFCRSAGGGIPFDECVCSFSDGAPCPPPDPPRCPGPWSPPSPQITFNQTHV</sequence>
<gene>
    <name evidence="2" type="ORF">CICLE_v10007023mg</name>
</gene>
<dbReference type="eggNOG" id="ENOG502S7WM">
    <property type="taxonomic scope" value="Eukaryota"/>
</dbReference>
<dbReference type="AlphaFoldDB" id="V4S376"/>
<dbReference type="EMBL" id="KI537036">
    <property type="protein sequence ID" value="ESR33225.1"/>
    <property type="molecule type" value="Genomic_DNA"/>
</dbReference>
<dbReference type="Gramene" id="ESR33225">
    <property type="protein sequence ID" value="ESR33225"/>
    <property type="gene ID" value="CICLE_v10007023mg"/>
</dbReference>
<evidence type="ECO:0000256" key="1">
    <source>
        <dbReference type="SAM" id="MobiDB-lite"/>
    </source>
</evidence>
<name>V4S376_CITCL</name>
<feature type="non-terminal residue" evidence="2">
    <location>
        <position position="1"/>
    </location>
</feature>
<accession>V4S376</accession>
<proteinExistence type="predicted"/>
<dbReference type="KEGG" id="cic:CICLE_v10007023mg"/>
<protein>
    <submittedName>
        <fullName evidence="2">Uncharacterized protein</fullName>
    </submittedName>
</protein>
<evidence type="ECO:0000313" key="3">
    <source>
        <dbReference type="Proteomes" id="UP000030687"/>
    </source>
</evidence>
<dbReference type="InParanoid" id="V4S376"/>
<dbReference type="Proteomes" id="UP000030687">
    <property type="component" value="Unassembled WGS sequence"/>
</dbReference>